<dbReference type="InterPro" id="IPR001611">
    <property type="entry name" value="Leu-rich_rpt"/>
</dbReference>
<keyword evidence="5" id="KW-1185">Reference proteome</keyword>
<accession>A0A1I2FHB2</accession>
<dbReference type="PROSITE" id="PS51257">
    <property type="entry name" value="PROKAR_LIPOPROTEIN"/>
    <property type="match status" value="1"/>
</dbReference>
<feature type="domain" description="Disease resistance R13L4/SHOC-2-like LRR" evidence="3">
    <location>
        <begin position="325"/>
        <end position="440"/>
    </location>
</feature>
<dbReference type="GO" id="GO:0005737">
    <property type="term" value="C:cytoplasm"/>
    <property type="evidence" value="ECO:0007669"/>
    <property type="project" value="TreeGrafter"/>
</dbReference>
<keyword evidence="2" id="KW-0677">Repeat</keyword>
<dbReference type="SMART" id="SM00365">
    <property type="entry name" value="LRR_SD22"/>
    <property type="match status" value="6"/>
</dbReference>
<dbReference type="STRING" id="1003.SAMN04488541_10147"/>
<evidence type="ECO:0000259" key="3">
    <source>
        <dbReference type="Pfam" id="PF23598"/>
    </source>
</evidence>
<dbReference type="InterPro" id="IPR032675">
    <property type="entry name" value="LRR_dom_sf"/>
</dbReference>
<dbReference type="Pfam" id="PF23598">
    <property type="entry name" value="LRR_14"/>
    <property type="match status" value="2"/>
</dbReference>
<evidence type="ECO:0000313" key="4">
    <source>
        <dbReference type="EMBL" id="SFF04802.1"/>
    </source>
</evidence>
<feature type="domain" description="Disease resistance R13L4/SHOC-2-like LRR" evidence="3">
    <location>
        <begin position="205"/>
        <end position="311"/>
    </location>
</feature>
<dbReference type="InterPro" id="IPR050216">
    <property type="entry name" value="LRR_domain-containing"/>
</dbReference>
<sequence>MKTKYLYIFFAIIPFFLLACENEGSRTLSKEDAQLILPWIDDQINYLSIEEKKKLASSLANYYQQTRNQVKVILLSDFAPLPTMGRYLRKYAQDNHFSSDSSFMLIGLAIHRGIPDVFPNWRMKQIISQKEIDEIMQIIVNAWADQVPYQGLEKTVAYLQEHGTVLGETFLQMSMPAFSLEQALQKPDSIFRLDLREQKLTAFPKEILQLKNLNELWLSKNQIKEIPEEIGQLTHLQNLDLSNNQIHSLPESLKKLTYLKKLNLTKNPLENPNQVFTLITSLPKLTSLEMNFCNLTQLPPEISKLDKLTDLQLVGNQIQSLPTEVGFLSNLQVLLINRNDLTTLPNEIGKLARLQLLYADSNRIEQIPSQIGELQKLTVLRLQHNQLRSLPQELGKLTTLERLYIADNQVDSISNIIKNLTQLKEISIGKNPVSEEEKKKISRQFPQLKIW</sequence>
<dbReference type="Gene3D" id="3.80.10.10">
    <property type="entry name" value="Ribonuclease Inhibitor"/>
    <property type="match status" value="2"/>
</dbReference>
<dbReference type="RefSeq" id="WP_091544207.1">
    <property type="nucleotide sequence ID" value="NZ_FONY01000014.1"/>
</dbReference>
<dbReference type="OrthoDB" id="922532at2"/>
<organism evidence="4 5">
    <name type="scientific">Thermoflexibacter ruber</name>
    <dbReference type="NCBI Taxonomy" id="1003"/>
    <lineage>
        <taxon>Bacteria</taxon>
        <taxon>Pseudomonadati</taxon>
        <taxon>Bacteroidota</taxon>
        <taxon>Cytophagia</taxon>
        <taxon>Cytophagales</taxon>
        <taxon>Thermoflexibacteraceae</taxon>
        <taxon>Thermoflexibacter</taxon>
    </lineage>
</organism>
<dbReference type="PANTHER" id="PTHR48051">
    <property type="match status" value="1"/>
</dbReference>
<dbReference type="AlphaFoldDB" id="A0A1I2FHB2"/>
<dbReference type="InterPro" id="IPR003591">
    <property type="entry name" value="Leu-rich_rpt_typical-subtyp"/>
</dbReference>
<evidence type="ECO:0000256" key="2">
    <source>
        <dbReference type="ARBA" id="ARBA00022737"/>
    </source>
</evidence>
<keyword evidence="1" id="KW-0433">Leucine-rich repeat</keyword>
<dbReference type="SMART" id="SM00364">
    <property type="entry name" value="LRR_BAC"/>
    <property type="match status" value="5"/>
</dbReference>
<dbReference type="PANTHER" id="PTHR48051:SF54">
    <property type="entry name" value="LEUCINE-RICH REPEAT-CONTAINING PROTEIN"/>
    <property type="match status" value="1"/>
</dbReference>
<name>A0A1I2FHB2_9BACT</name>
<dbReference type="EMBL" id="FONY01000014">
    <property type="protein sequence ID" value="SFF04802.1"/>
    <property type="molecule type" value="Genomic_DNA"/>
</dbReference>
<dbReference type="SUPFAM" id="SSF52058">
    <property type="entry name" value="L domain-like"/>
    <property type="match status" value="1"/>
</dbReference>
<evidence type="ECO:0000313" key="5">
    <source>
        <dbReference type="Proteomes" id="UP000199513"/>
    </source>
</evidence>
<proteinExistence type="predicted"/>
<evidence type="ECO:0000256" key="1">
    <source>
        <dbReference type="ARBA" id="ARBA00022614"/>
    </source>
</evidence>
<protein>
    <submittedName>
        <fullName evidence="4">Leucine rich repeat-containing protein</fullName>
    </submittedName>
</protein>
<dbReference type="PROSITE" id="PS51450">
    <property type="entry name" value="LRR"/>
    <property type="match status" value="3"/>
</dbReference>
<dbReference type="Proteomes" id="UP000199513">
    <property type="component" value="Unassembled WGS sequence"/>
</dbReference>
<reference evidence="4 5" key="1">
    <citation type="submission" date="2016-10" db="EMBL/GenBank/DDBJ databases">
        <authorList>
            <person name="de Groot N.N."/>
        </authorList>
    </citation>
    <scope>NUCLEOTIDE SEQUENCE [LARGE SCALE GENOMIC DNA]</scope>
    <source>
        <strain>GEY</strain>
        <strain evidence="5">DSM 9560</strain>
    </source>
</reference>
<gene>
    <name evidence="4" type="ORF">SAMN04488541_10147</name>
</gene>
<dbReference type="SMART" id="SM00369">
    <property type="entry name" value="LRR_TYP"/>
    <property type="match status" value="7"/>
</dbReference>
<dbReference type="InterPro" id="IPR055414">
    <property type="entry name" value="LRR_R13L4/SHOC2-like"/>
</dbReference>